<dbReference type="EMBL" id="MN739515">
    <property type="protein sequence ID" value="QHT09772.1"/>
    <property type="molecule type" value="Genomic_DNA"/>
</dbReference>
<sequence length="552" mass="61019">MSFHISKATFEVSTNNFPEISNGNYKNMNPRPLAALNVITDAAVKKYNAAIVGPIQTTNGDETLYSNKIASFTKVIKTNELGEVNLTDYATLQQAIASGNSVDFANIKLGGARRLTNPQAGLCFDLEGLDPQALISNPPPTFSSDQMADEMIENYWMALCRDVNFNDFGTGQNTDYYTGVPGFTSITQAASADLTNRADFRGPKANGVVTPELLFRAGYSVGDTIGPLISQFLYLPIPFGALSINQMMKTYMPNTDHMTSYANWLNIQNGHVPLENQVFDPELRYVRNPRDMAKWVHMDVLFEAYFNALLIIMNASSAATQNYGIGCPYNPTNPYIVHNSTQDGFATFGQPHVDTLLVEVAQKALKVTWYHKWFVHKRLRPETFGGRIHNNRIGATNYPISNDLNSSTVFEQVFNKFGTYLLPQAYPEGSPVHPSYPAGHATVAAACVTIIKAFYDENFQIPNPVVPAADGLSLVPYTGNTLLTVGNELNKLATNVAFGRNMGGVHYRSDAIESLRIGEEFAISVLTDQKYIYNENFTGWKFTKFDGTIVII</sequence>
<reference evidence="1" key="1">
    <citation type="journal article" date="2020" name="Nature">
        <title>Giant virus diversity and host interactions through global metagenomics.</title>
        <authorList>
            <person name="Schulz F."/>
            <person name="Roux S."/>
            <person name="Paez-Espino D."/>
            <person name="Jungbluth S."/>
            <person name="Walsh D.A."/>
            <person name="Denef V.J."/>
            <person name="McMahon K.D."/>
            <person name="Konstantinidis K.T."/>
            <person name="Eloe-Fadrosh E.A."/>
            <person name="Kyrpides N.C."/>
            <person name="Woyke T."/>
        </authorList>
    </citation>
    <scope>NUCLEOTIDE SEQUENCE</scope>
    <source>
        <strain evidence="1">GVMAG-M-3300023174-102</strain>
    </source>
</reference>
<dbReference type="InterPro" id="IPR016119">
    <property type="entry name" value="Br/Cl_peroxidase_C"/>
</dbReference>
<organism evidence="1">
    <name type="scientific">viral metagenome</name>
    <dbReference type="NCBI Taxonomy" id="1070528"/>
    <lineage>
        <taxon>unclassified sequences</taxon>
        <taxon>metagenomes</taxon>
        <taxon>organismal metagenomes</taxon>
    </lineage>
</organism>
<dbReference type="CDD" id="cd03398">
    <property type="entry name" value="PAP2_haloperoxidase"/>
    <property type="match status" value="1"/>
</dbReference>
<accession>A0A6C0D019</accession>
<name>A0A6C0D019_9ZZZZ</name>
<dbReference type="PANTHER" id="PTHR34599">
    <property type="entry name" value="PEROXIDASE-RELATED"/>
    <property type="match status" value="1"/>
</dbReference>
<dbReference type="Gene3D" id="1.10.606.10">
    <property type="entry name" value="Vanadium-containing Chloroperoxidase, domain 2"/>
    <property type="match status" value="1"/>
</dbReference>
<proteinExistence type="predicted"/>
<dbReference type="AlphaFoldDB" id="A0A6C0D019"/>
<evidence type="ECO:0000313" key="1">
    <source>
        <dbReference type="EMBL" id="QHT09772.1"/>
    </source>
</evidence>
<dbReference type="GO" id="GO:0004601">
    <property type="term" value="F:peroxidase activity"/>
    <property type="evidence" value="ECO:0007669"/>
    <property type="project" value="InterPro"/>
</dbReference>
<protein>
    <submittedName>
        <fullName evidence="1">Uncharacterized protein</fullName>
    </submittedName>
</protein>
<dbReference type="SUPFAM" id="SSF48317">
    <property type="entry name" value="Acid phosphatase/Vanadium-dependent haloperoxidase"/>
    <property type="match status" value="1"/>
</dbReference>
<dbReference type="InterPro" id="IPR036938">
    <property type="entry name" value="PAP2/HPO_sf"/>
</dbReference>
<dbReference type="InterPro" id="IPR052559">
    <property type="entry name" value="V-haloperoxidase"/>
</dbReference>
<dbReference type="PANTHER" id="PTHR34599:SF1">
    <property type="entry name" value="PHOSPHATIDIC ACID PHOSPHATASE TYPE 2_HALOPEROXIDASE DOMAIN-CONTAINING PROTEIN"/>
    <property type="match status" value="1"/>
</dbReference>